<dbReference type="PANTHER" id="PTHR32108">
    <property type="entry name" value="DNA-DIRECTED RNA POLYMERASE SUBUNIT ALPHA"/>
    <property type="match status" value="1"/>
</dbReference>
<organism evidence="2 3">
    <name type="scientific">Mucuna pruriens</name>
    <name type="common">Velvet bean</name>
    <name type="synonym">Dolichos pruriens</name>
    <dbReference type="NCBI Taxonomy" id="157652"/>
    <lineage>
        <taxon>Eukaryota</taxon>
        <taxon>Viridiplantae</taxon>
        <taxon>Streptophyta</taxon>
        <taxon>Embryophyta</taxon>
        <taxon>Tracheophyta</taxon>
        <taxon>Spermatophyta</taxon>
        <taxon>Magnoliopsida</taxon>
        <taxon>eudicotyledons</taxon>
        <taxon>Gunneridae</taxon>
        <taxon>Pentapetalae</taxon>
        <taxon>rosids</taxon>
        <taxon>fabids</taxon>
        <taxon>Fabales</taxon>
        <taxon>Fabaceae</taxon>
        <taxon>Papilionoideae</taxon>
        <taxon>50 kb inversion clade</taxon>
        <taxon>NPAAA clade</taxon>
        <taxon>indigoferoid/millettioid clade</taxon>
        <taxon>Phaseoleae</taxon>
        <taxon>Mucuna</taxon>
    </lineage>
</organism>
<evidence type="ECO:0000313" key="3">
    <source>
        <dbReference type="Proteomes" id="UP000257109"/>
    </source>
</evidence>
<proteinExistence type="predicted"/>
<feature type="compositionally biased region" description="Polar residues" evidence="1">
    <location>
        <begin position="1"/>
        <end position="22"/>
    </location>
</feature>
<comment type="caution">
    <text evidence="2">The sequence shown here is derived from an EMBL/GenBank/DDBJ whole genome shotgun (WGS) entry which is preliminary data.</text>
</comment>
<evidence type="ECO:0000313" key="2">
    <source>
        <dbReference type="EMBL" id="RDX71630.1"/>
    </source>
</evidence>
<keyword evidence="3" id="KW-1185">Reference proteome</keyword>
<accession>A0A371F004</accession>
<sequence length="165" mass="18014">MTKTSSAEPSEGSLTREVTNIAGSEGEAQPLRRLRAQKTPQEEMRLKMYELLDQMNKTPARISLLSLLLNSESHRSLLLKILYEAHVAQDITMEKFGGYINNITSAILIESASASMELENLDAVVMATTGCIATTSKSIITLVPASALPSLLMLTQLASFIKMVQ</sequence>
<name>A0A371F004_MUCPR</name>
<dbReference type="Proteomes" id="UP000257109">
    <property type="component" value="Unassembled WGS sequence"/>
</dbReference>
<dbReference type="OrthoDB" id="1430331at2759"/>
<protein>
    <submittedName>
        <fullName evidence="2">Uncharacterized protein</fullName>
    </submittedName>
</protein>
<dbReference type="PANTHER" id="PTHR32108:SF9">
    <property type="entry name" value="REVERSE TRANSCRIPTASE RNASE H-LIKE DOMAIN-CONTAINING PROTEIN"/>
    <property type="match status" value="1"/>
</dbReference>
<dbReference type="AlphaFoldDB" id="A0A371F004"/>
<reference evidence="2" key="1">
    <citation type="submission" date="2018-05" db="EMBL/GenBank/DDBJ databases">
        <title>Draft genome of Mucuna pruriens seed.</title>
        <authorList>
            <person name="Nnadi N.E."/>
            <person name="Vos R."/>
            <person name="Hasami M.H."/>
            <person name="Devisetty U.K."/>
            <person name="Aguiy J.C."/>
        </authorList>
    </citation>
    <scope>NUCLEOTIDE SEQUENCE [LARGE SCALE GENOMIC DNA]</scope>
    <source>
        <strain evidence="2">JCA_2017</strain>
    </source>
</reference>
<dbReference type="EMBL" id="QJKJ01011256">
    <property type="protein sequence ID" value="RDX71630.1"/>
    <property type="molecule type" value="Genomic_DNA"/>
</dbReference>
<feature type="region of interest" description="Disordered" evidence="1">
    <location>
        <begin position="1"/>
        <end position="32"/>
    </location>
</feature>
<feature type="non-terminal residue" evidence="2">
    <location>
        <position position="165"/>
    </location>
</feature>
<feature type="non-terminal residue" evidence="2">
    <location>
        <position position="1"/>
    </location>
</feature>
<gene>
    <name evidence="2" type="ORF">CR513_48998</name>
</gene>
<evidence type="ECO:0000256" key="1">
    <source>
        <dbReference type="SAM" id="MobiDB-lite"/>
    </source>
</evidence>